<name>A0A348WMJ2_9GAMM</name>
<dbReference type="Gene3D" id="3.40.50.10110">
    <property type="entry name" value="DNA polymerase III subunit chi"/>
    <property type="match status" value="1"/>
</dbReference>
<dbReference type="GO" id="GO:0003677">
    <property type="term" value="F:DNA binding"/>
    <property type="evidence" value="ECO:0007669"/>
    <property type="project" value="InterPro"/>
</dbReference>
<dbReference type="InterPro" id="IPR007459">
    <property type="entry name" value="DNA_pol3_chi"/>
</dbReference>
<dbReference type="PANTHER" id="PTHR38767:SF1">
    <property type="entry name" value="DNA POLYMERASE III SUBUNIT CHI"/>
    <property type="match status" value="1"/>
</dbReference>
<protein>
    <submittedName>
        <fullName evidence="1">DNA polymerase III subunit chi</fullName>
    </submittedName>
</protein>
<comment type="caution">
    <text evidence="1">The sequence shown here is derived from an EMBL/GenBank/DDBJ whole genome shotgun (WGS) entry which is preliminary data.</text>
</comment>
<dbReference type="GO" id="GO:0032298">
    <property type="term" value="P:positive regulation of DNA-templated DNA replication initiation"/>
    <property type="evidence" value="ECO:0007669"/>
    <property type="project" value="TreeGrafter"/>
</dbReference>
<dbReference type="STRING" id="314276.OS145_05865"/>
<dbReference type="Proteomes" id="UP000262878">
    <property type="component" value="Unassembled WGS sequence"/>
</dbReference>
<dbReference type="SUPFAM" id="SSF102400">
    <property type="entry name" value="DNA polymerase III chi subunit"/>
    <property type="match status" value="1"/>
</dbReference>
<organism evidence="1 2">
    <name type="scientific">Idiomarina baltica</name>
    <dbReference type="NCBI Taxonomy" id="190892"/>
    <lineage>
        <taxon>Bacteria</taxon>
        <taxon>Pseudomonadati</taxon>
        <taxon>Pseudomonadota</taxon>
        <taxon>Gammaproteobacteria</taxon>
        <taxon>Alteromonadales</taxon>
        <taxon>Idiomarinaceae</taxon>
        <taxon>Idiomarina</taxon>
    </lineage>
</organism>
<accession>A0A348WMJ2</accession>
<evidence type="ECO:0000313" key="1">
    <source>
        <dbReference type="EMBL" id="HAR55754.1"/>
    </source>
</evidence>
<dbReference type="RefSeq" id="WP_006956975.1">
    <property type="nucleotide sequence ID" value="NZ_DAIRLQ010000009.1"/>
</dbReference>
<dbReference type="AlphaFoldDB" id="A0A348WMJ2"/>
<dbReference type="InterPro" id="IPR036768">
    <property type="entry name" value="PolIII_chi_sf"/>
</dbReference>
<dbReference type="EMBL" id="DMUP01000067">
    <property type="protein sequence ID" value="HAR55754.1"/>
    <property type="molecule type" value="Genomic_DNA"/>
</dbReference>
<dbReference type="Pfam" id="PF04364">
    <property type="entry name" value="DNA_pol3_chi"/>
    <property type="match status" value="1"/>
</dbReference>
<dbReference type="PANTHER" id="PTHR38767">
    <property type="entry name" value="DNA POLYMERASE III SUBUNIT CHI"/>
    <property type="match status" value="1"/>
</dbReference>
<evidence type="ECO:0000313" key="2">
    <source>
        <dbReference type="Proteomes" id="UP000262878"/>
    </source>
</evidence>
<reference evidence="1 2" key="1">
    <citation type="journal article" date="2018" name="Nat. Biotechnol.">
        <title>A standardized bacterial taxonomy based on genome phylogeny substantially revises the tree of life.</title>
        <authorList>
            <person name="Parks D.H."/>
            <person name="Chuvochina M."/>
            <person name="Waite D.W."/>
            <person name="Rinke C."/>
            <person name="Skarshewski A."/>
            <person name="Chaumeil P.A."/>
            <person name="Hugenholtz P."/>
        </authorList>
    </citation>
    <scope>NUCLEOTIDE SEQUENCE [LARGE SCALE GENOMIC DNA]</scope>
    <source>
        <strain evidence="1">UBA9360</strain>
    </source>
</reference>
<sequence length="148" mass="16992">MPSATFFLVQTTDEDEKNNLICDKIADLFRQYRKLLVVCEDQQQAELFDELLWQRPADGFIPHALVGEALPNGAPVTLSWRQSEQQPRTGMALFNLASQVPEIAQRSQHIFDLVPAPEDEKAVARERYKHYRARGCQMRTEPLTAKHN</sequence>
<gene>
    <name evidence="1" type="ORF">DCR58_03100</name>
</gene>
<proteinExistence type="predicted"/>
<dbReference type="GO" id="GO:0006260">
    <property type="term" value="P:DNA replication"/>
    <property type="evidence" value="ECO:0007669"/>
    <property type="project" value="InterPro"/>
</dbReference>
<dbReference type="GO" id="GO:0003887">
    <property type="term" value="F:DNA-directed DNA polymerase activity"/>
    <property type="evidence" value="ECO:0007669"/>
    <property type="project" value="InterPro"/>
</dbReference>